<protein>
    <recommendedName>
        <fullName evidence="6">Ribosomal RNA small subunit methyltransferase H</fullName>
        <ecNumber evidence="6">2.1.1.199</ecNumber>
    </recommendedName>
    <alternativeName>
        <fullName evidence="6">16S rRNA m(4)C1402 methyltransferase</fullName>
    </alternativeName>
    <alternativeName>
        <fullName evidence="6">rRNA (cytosine-N(4)-)-methyltransferase RsmH</fullName>
    </alternativeName>
</protein>
<dbReference type="SUPFAM" id="SSF81799">
    <property type="entry name" value="Putative methyltransferase TM0872, insert domain"/>
    <property type="match status" value="1"/>
</dbReference>
<dbReference type="RefSeq" id="WP_092452516.1">
    <property type="nucleotide sequence ID" value="NZ_FOJI01000005.1"/>
</dbReference>
<dbReference type="InterPro" id="IPR023397">
    <property type="entry name" value="SAM-dep_MeTrfase_MraW_recog"/>
</dbReference>
<dbReference type="InterPro" id="IPR029063">
    <property type="entry name" value="SAM-dependent_MTases_sf"/>
</dbReference>
<keyword evidence="3 6" id="KW-0489">Methyltransferase</keyword>
<dbReference type="SUPFAM" id="SSF53335">
    <property type="entry name" value="S-adenosyl-L-methionine-dependent methyltransferases"/>
    <property type="match status" value="1"/>
</dbReference>
<dbReference type="GO" id="GO:0070475">
    <property type="term" value="P:rRNA base methylation"/>
    <property type="evidence" value="ECO:0007669"/>
    <property type="project" value="UniProtKB-UniRule"/>
</dbReference>
<evidence type="ECO:0000256" key="2">
    <source>
        <dbReference type="ARBA" id="ARBA00022552"/>
    </source>
</evidence>
<evidence type="ECO:0000256" key="5">
    <source>
        <dbReference type="ARBA" id="ARBA00022691"/>
    </source>
</evidence>
<comment type="similarity">
    <text evidence="1 6">Belongs to the methyltransferase superfamily. RsmH family.</text>
</comment>
<evidence type="ECO:0000313" key="8">
    <source>
        <dbReference type="EMBL" id="SEW14068.1"/>
    </source>
</evidence>
<reference evidence="8 9" key="1">
    <citation type="submission" date="2016-10" db="EMBL/GenBank/DDBJ databases">
        <authorList>
            <person name="de Groot N.N."/>
        </authorList>
    </citation>
    <scope>NUCLEOTIDE SEQUENCE [LARGE SCALE GENOMIC DNA]</scope>
    <source>
        <strain evidence="8 9">DSM 9179</strain>
    </source>
</reference>
<gene>
    <name evidence="6" type="primary">rsmH</name>
    <name evidence="8" type="ORF">SAMN05421659_105106</name>
</gene>
<evidence type="ECO:0000256" key="4">
    <source>
        <dbReference type="ARBA" id="ARBA00022679"/>
    </source>
</evidence>
<keyword evidence="2 6" id="KW-0698">rRNA processing</keyword>
<dbReference type="PANTHER" id="PTHR11265:SF0">
    <property type="entry name" value="12S RRNA N4-METHYLCYTIDINE METHYLTRANSFERASE"/>
    <property type="match status" value="1"/>
</dbReference>
<feature type="binding site" evidence="6">
    <location>
        <begin position="82"/>
        <end position="84"/>
    </location>
    <ligand>
        <name>S-adenosyl-L-methionine</name>
        <dbReference type="ChEBI" id="CHEBI:59789"/>
    </ligand>
</feature>
<dbReference type="Proteomes" id="UP000199701">
    <property type="component" value="Unassembled WGS sequence"/>
</dbReference>
<keyword evidence="4 6" id="KW-0808">Transferase</keyword>
<organism evidence="8 9">
    <name type="scientific">[Clostridium] fimetarium</name>
    <dbReference type="NCBI Taxonomy" id="99656"/>
    <lineage>
        <taxon>Bacteria</taxon>
        <taxon>Bacillati</taxon>
        <taxon>Bacillota</taxon>
        <taxon>Clostridia</taxon>
        <taxon>Lachnospirales</taxon>
        <taxon>Lachnospiraceae</taxon>
    </lineage>
</organism>
<keyword evidence="6" id="KW-0963">Cytoplasm</keyword>
<dbReference type="PIRSF" id="PIRSF004486">
    <property type="entry name" value="MraW"/>
    <property type="match status" value="1"/>
</dbReference>
<feature type="binding site" evidence="6">
    <location>
        <position position="102"/>
    </location>
    <ligand>
        <name>S-adenosyl-L-methionine</name>
        <dbReference type="ChEBI" id="CHEBI:59789"/>
    </ligand>
</feature>
<evidence type="ECO:0000256" key="6">
    <source>
        <dbReference type="HAMAP-Rule" id="MF_01007"/>
    </source>
</evidence>
<dbReference type="InterPro" id="IPR002903">
    <property type="entry name" value="RsmH"/>
</dbReference>
<feature type="region of interest" description="Disordered" evidence="7">
    <location>
        <begin position="1"/>
        <end position="21"/>
    </location>
</feature>
<evidence type="ECO:0000313" key="9">
    <source>
        <dbReference type="Proteomes" id="UP000199701"/>
    </source>
</evidence>
<dbReference type="HAMAP" id="MF_01007">
    <property type="entry name" value="16SrRNA_methyltr_H"/>
    <property type="match status" value="1"/>
</dbReference>
<comment type="function">
    <text evidence="6">Specifically methylates the N4 position of cytidine in position 1402 (C1402) of 16S rRNA.</text>
</comment>
<dbReference type="EC" id="2.1.1.199" evidence="6"/>
<feature type="binding site" evidence="6">
    <location>
        <position position="151"/>
    </location>
    <ligand>
        <name>S-adenosyl-L-methionine</name>
        <dbReference type="ChEBI" id="CHEBI:59789"/>
    </ligand>
</feature>
<sequence>MDNDNQEPKHQRRVRYEGTHPKAFKEKYKELQPEKYADAVARVIEKGNTPAGTHRSICVKEIIEFLQIMPGQTGLDATLGFGGHTLEMLKCFNSNGHLYATDVDSIELPRTRERLAHLGYGPEILTIKQMNFSNIDQIALESGPLNFVLADLGVSSMQIDNPERGFSFKSEGPLDLRLNPEKGESAADRLKTISQDELEGMLFENADEPNSDIIARAIILAIKKGKDISTTTQLQQIINDALQFIPQKTRDDEIKKTCQRCFQALRIDVNNEFEVLNEFLEKLPAALAEGGRVAILSFHSGEDRLVKKSFKRFLREGIYKEIAPEAIRPSSEERHTNGRARSAKLRWAVKA</sequence>
<dbReference type="EMBL" id="FOJI01000005">
    <property type="protein sequence ID" value="SEW14068.1"/>
    <property type="molecule type" value="Genomic_DNA"/>
</dbReference>
<dbReference type="GO" id="GO:0071424">
    <property type="term" value="F:rRNA (cytosine-N4-)-methyltransferase activity"/>
    <property type="evidence" value="ECO:0007669"/>
    <property type="project" value="UniProtKB-UniRule"/>
</dbReference>
<dbReference type="STRING" id="99656.SAMN05421659_105106"/>
<dbReference type="GO" id="GO:0005737">
    <property type="term" value="C:cytoplasm"/>
    <property type="evidence" value="ECO:0007669"/>
    <property type="project" value="UniProtKB-SubCell"/>
</dbReference>
<comment type="catalytic activity">
    <reaction evidence="6">
        <text>cytidine(1402) in 16S rRNA + S-adenosyl-L-methionine = N(4)-methylcytidine(1402) in 16S rRNA + S-adenosyl-L-homocysteine + H(+)</text>
        <dbReference type="Rhea" id="RHEA:42928"/>
        <dbReference type="Rhea" id="RHEA-COMP:10286"/>
        <dbReference type="Rhea" id="RHEA-COMP:10287"/>
        <dbReference type="ChEBI" id="CHEBI:15378"/>
        <dbReference type="ChEBI" id="CHEBI:57856"/>
        <dbReference type="ChEBI" id="CHEBI:59789"/>
        <dbReference type="ChEBI" id="CHEBI:74506"/>
        <dbReference type="ChEBI" id="CHEBI:82748"/>
        <dbReference type="EC" id="2.1.1.199"/>
    </reaction>
</comment>
<dbReference type="AlphaFoldDB" id="A0A1I0PI24"/>
<dbReference type="PANTHER" id="PTHR11265">
    <property type="entry name" value="S-ADENOSYL-METHYLTRANSFERASE MRAW"/>
    <property type="match status" value="1"/>
</dbReference>
<feature type="binding site" evidence="6">
    <location>
        <position position="158"/>
    </location>
    <ligand>
        <name>S-adenosyl-L-methionine</name>
        <dbReference type="ChEBI" id="CHEBI:59789"/>
    </ligand>
</feature>
<feature type="binding site" evidence="6">
    <location>
        <position position="132"/>
    </location>
    <ligand>
        <name>S-adenosyl-L-methionine</name>
        <dbReference type="ChEBI" id="CHEBI:59789"/>
    </ligand>
</feature>
<comment type="subcellular location">
    <subcellularLocation>
        <location evidence="6">Cytoplasm</location>
    </subcellularLocation>
</comment>
<evidence type="ECO:0000256" key="1">
    <source>
        <dbReference type="ARBA" id="ARBA00010396"/>
    </source>
</evidence>
<proteinExistence type="inferred from homology"/>
<dbReference type="Gene3D" id="1.10.150.170">
    <property type="entry name" value="Putative methyltransferase TM0872, insert domain"/>
    <property type="match status" value="1"/>
</dbReference>
<name>A0A1I0PI24_9FIRM</name>
<dbReference type="NCBIfam" id="TIGR00006">
    <property type="entry name" value="16S rRNA (cytosine(1402)-N(4))-methyltransferase RsmH"/>
    <property type="match status" value="1"/>
</dbReference>
<keyword evidence="5 6" id="KW-0949">S-adenosyl-L-methionine</keyword>
<evidence type="ECO:0000256" key="7">
    <source>
        <dbReference type="SAM" id="MobiDB-lite"/>
    </source>
</evidence>
<dbReference type="Pfam" id="PF01795">
    <property type="entry name" value="Methyltransf_5"/>
    <property type="match status" value="1"/>
</dbReference>
<accession>A0A1I0PI24</accession>
<dbReference type="Gene3D" id="3.40.50.150">
    <property type="entry name" value="Vaccinia Virus protein VP39"/>
    <property type="match status" value="1"/>
</dbReference>
<evidence type="ECO:0000256" key="3">
    <source>
        <dbReference type="ARBA" id="ARBA00022603"/>
    </source>
</evidence>
<dbReference type="OrthoDB" id="9806637at2"/>
<keyword evidence="9" id="KW-1185">Reference proteome</keyword>